<dbReference type="EMBL" id="DXBY01000329">
    <property type="protein sequence ID" value="HIZ37933.1"/>
    <property type="molecule type" value="Genomic_DNA"/>
</dbReference>
<accession>A0A9D2EHN7</accession>
<dbReference type="PANTHER" id="PTHR34220:SF7">
    <property type="entry name" value="SENSOR HISTIDINE KINASE YPDA"/>
    <property type="match status" value="1"/>
</dbReference>
<dbReference type="Proteomes" id="UP000824037">
    <property type="component" value="Unassembled WGS sequence"/>
</dbReference>
<dbReference type="InterPro" id="IPR036890">
    <property type="entry name" value="HATPase_C_sf"/>
</dbReference>
<sequence length="389" mass="41315">MGPEVLAAIASAAAVVVAVGVVWRVLLPRVLLGPSEHRSTYRILHLITLASPPLRAGLAAGAGRAVKQLHAVTGTAALALADEDGLLAWSGTGETHRHHVPTGADVAETRVLGPDLIACGEVTCPLRHAVTAPLTTSDLQVGAVTAYATSTPPTGLVRAVEEIADFISGQLDLAELESSRAELAEADLRALRAQISPHFIYNSLGAIASYIRTDPEHARELVLDFADFTRYSFRRHGEFTTLAEELKSIERYLTLERARFAGRLQVTLRIAPEVLGVVVPFLCLQPLVENAVQHGLEGQTAGGHITIIAEDVGNEAHLSIEDDGAGMDPEALREQLAGASGDRVGLANVDERLRTTFGEEYGLVVETAVGAGAKISLRVPKFHPGVYVE</sequence>
<dbReference type="PANTHER" id="PTHR34220">
    <property type="entry name" value="SENSOR HISTIDINE KINASE YPDA"/>
    <property type="match status" value="1"/>
</dbReference>
<name>A0A9D2EHN7_9MICO</name>
<dbReference type="SUPFAM" id="SSF55874">
    <property type="entry name" value="ATPase domain of HSP90 chaperone/DNA topoisomerase II/histidine kinase"/>
    <property type="match status" value="1"/>
</dbReference>
<dbReference type="AlphaFoldDB" id="A0A9D2EHN7"/>
<organism evidence="3 4">
    <name type="scientific">Candidatus Ruania gallistercoris</name>
    <dbReference type="NCBI Taxonomy" id="2838746"/>
    <lineage>
        <taxon>Bacteria</taxon>
        <taxon>Bacillati</taxon>
        <taxon>Actinomycetota</taxon>
        <taxon>Actinomycetes</taxon>
        <taxon>Micrococcales</taxon>
        <taxon>Ruaniaceae</taxon>
        <taxon>Ruania</taxon>
    </lineage>
</organism>
<dbReference type="Pfam" id="PF02518">
    <property type="entry name" value="HATPase_c"/>
    <property type="match status" value="1"/>
</dbReference>
<dbReference type="InterPro" id="IPR003594">
    <property type="entry name" value="HATPase_dom"/>
</dbReference>
<keyword evidence="3" id="KW-0808">Transferase</keyword>
<keyword evidence="1" id="KW-0812">Transmembrane</keyword>
<keyword evidence="1" id="KW-1133">Transmembrane helix</keyword>
<dbReference type="Pfam" id="PF06580">
    <property type="entry name" value="His_kinase"/>
    <property type="match status" value="1"/>
</dbReference>
<dbReference type="Gene3D" id="3.30.565.10">
    <property type="entry name" value="Histidine kinase-like ATPase, C-terminal domain"/>
    <property type="match status" value="1"/>
</dbReference>
<dbReference type="GO" id="GO:0000155">
    <property type="term" value="F:phosphorelay sensor kinase activity"/>
    <property type="evidence" value="ECO:0007669"/>
    <property type="project" value="InterPro"/>
</dbReference>
<reference evidence="3" key="1">
    <citation type="journal article" date="2021" name="PeerJ">
        <title>Extensive microbial diversity within the chicken gut microbiome revealed by metagenomics and culture.</title>
        <authorList>
            <person name="Gilroy R."/>
            <person name="Ravi A."/>
            <person name="Getino M."/>
            <person name="Pursley I."/>
            <person name="Horton D.L."/>
            <person name="Alikhan N.F."/>
            <person name="Baker D."/>
            <person name="Gharbi K."/>
            <person name="Hall N."/>
            <person name="Watson M."/>
            <person name="Adriaenssens E.M."/>
            <person name="Foster-Nyarko E."/>
            <person name="Jarju S."/>
            <person name="Secka A."/>
            <person name="Antonio M."/>
            <person name="Oren A."/>
            <person name="Chaudhuri R.R."/>
            <person name="La Ragione R."/>
            <person name="Hildebrand F."/>
            <person name="Pallen M.J."/>
        </authorList>
    </citation>
    <scope>NUCLEOTIDE SEQUENCE</scope>
    <source>
        <strain evidence="3">ChiGjej4B4-7305</strain>
    </source>
</reference>
<feature type="domain" description="Histidine kinase/HSP90-like ATPase" evidence="2">
    <location>
        <begin position="276"/>
        <end position="383"/>
    </location>
</feature>
<keyword evidence="3" id="KW-0418">Kinase</keyword>
<protein>
    <submittedName>
        <fullName evidence="3">Histidine kinase</fullName>
    </submittedName>
</protein>
<evidence type="ECO:0000313" key="3">
    <source>
        <dbReference type="EMBL" id="HIZ37933.1"/>
    </source>
</evidence>
<evidence type="ECO:0000313" key="4">
    <source>
        <dbReference type="Proteomes" id="UP000824037"/>
    </source>
</evidence>
<feature type="transmembrane region" description="Helical" evidence="1">
    <location>
        <begin position="6"/>
        <end position="27"/>
    </location>
</feature>
<evidence type="ECO:0000259" key="2">
    <source>
        <dbReference type="SMART" id="SM00387"/>
    </source>
</evidence>
<dbReference type="SMART" id="SM00387">
    <property type="entry name" value="HATPase_c"/>
    <property type="match status" value="1"/>
</dbReference>
<gene>
    <name evidence="3" type="ORF">H9815_19330</name>
</gene>
<evidence type="ECO:0000256" key="1">
    <source>
        <dbReference type="SAM" id="Phobius"/>
    </source>
</evidence>
<dbReference type="InterPro" id="IPR050640">
    <property type="entry name" value="Bact_2-comp_sensor_kinase"/>
</dbReference>
<keyword evidence="1" id="KW-0472">Membrane</keyword>
<dbReference type="InterPro" id="IPR010559">
    <property type="entry name" value="Sig_transdc_His_kin_internal"/>
</dbReference>
<proteinExistence type="predicted"/>
<dbReference type="GO" id="GO:0016020">
    <property type="term" value="C:membrane"/>
    <property type="evidence" value="ECO:0007669"/>
    <property type="project" value="InterPro"/>
</dbReference>
<comment type="caution">
    <text evidence="3">The sequence shown here is derived from an EMBL/GenBank/DDBJ whole genome shotgun (WGS) entry which is preliminary data.</text>
</comment>
<reference evidence="3" key="2">
    <citation type="submission" date="2021-04" db="EMBL/GenBank/DDBJ databases">
        <authorList>
            <person name="Gilroy R."/>
        </authorList>
    </citation>
    <scope>NUCLEOTIDE SEQUENCE</scope>
    <source>
        <strain evidence="3">ChiGjej4B4-7305</strain>
    </source>
</reference>